<keyword evidence="2" id="KW-1185">Reference proteome</keyword>
<dbReference type="Proteomes" id="UP000762676">
    <property type="component" value="Unassembled WGS sequence"/>
</dbReference>
<evidence type="ECO:0000313" key="2">
    <source>
        <dbReference type="Proteomes" id="UP000762676"/>
    </source>
</evidence>
<sequence length="124" mass="14288">MRKILIPYIRSKILFILAIEESSHSAKTKGIDLVRVFPLVSHPRDLWTNRRDINRRDIIRSIEYTGQSPHFFYFLPVADSTFHGYVHDFMNAIDMPLSNGTECGLDTWAVCKAVQPTPSHVFPD</sequence>
<organism evidence="1 2">
    <name type="scientific">Elysia marginata</name>
    <dbReference type="NCBI Taxonomy" id="1093978"/>
    <lineage>
        <taxon>Eukaryota</taxon>
        <taxon>Metazoa</taxon>
        <taxon>Spiralia</taxon>
        <taxon>Lophotrochozoa</taxon>
        <taxon>Mollusca</taxon>
        <taxon>Gastropoda</taxon>
        <taxon>Heterobranchia</taxon>
        <taxon>Euthyneura</taxon>
        <taxon>Panpulmonata</taxon>
        <taxon>Sacoglossa</taxon>
        <taxon>Placobranchoidea</taxon>
        <taxon>Plakobranchidae</taxon>
        <taxon>Elysia</taxon>
    </lineage>
</organism>
<dbReference type="EMBL" id="BMAT01006091">
    <property type="protein sequence ID" value="GFS05998.1"/>
    <property type="molecule type" value="Genomic_DNA"/>
</dbReference>
<evidence type="ECO:0000313" key="1">
    <source>
        <dbReference type="EMBL" id="GFS05998.1"/>
    </source>
</evidence>
<gene>
    <name evidence="1" type="ORF">ElyMa_002952900</name>
</gene>
<name>A0AAV4I6R6_9GAST</name>
<dbReference type="AlphaFoldDB" id="A0AAV4I6R6"/>
<protein>
    <submittedName>
        <fullName evidence="1">Uncharacterized protein</fullName>
    </submittedName>
</protein>
<comment type="caution">
    <text evidence="1">The sequence shown here is derived from an EMBL/GenBank/DDBJ whole genome shotgun (WGS) entry which is preliminary data.</text>
</comment>
<reference evidence="1 2" key="1">
    <citation type="journal article" date="2021" name="Elife">
        <title>Chloroplast acquisition without the gene transfer in kleptoplastic sea slugs, Plakobranchus ocellatus.</title>
        <authorList>
            <person name="Maeda T."/>
            <person name="Takahashi S."/>
            <person name="Yoshida T."/>
            <person name="Shimamura S."/>
            <person name="Takaki Y."/>
            <person name="Nagai Y."/>
            <person name="Toyoda A."/>
            <person name="Suzuki Y."/>
            <person name="Arimoto A."/>
            <person name="Ishii H."/>
            <person name="Satoh N."/>
            <person name="Nishiyama T."/>
            <person name="Hasebe M."/>
            <person name="Maruyama T."/>
            <person name="Minagawa J."/>
            <person name="Obokata J."/>
            <person name="Shigenobu S."/>
        </authorList>
    </citation>
    <scope>NUCLEOTIDE SEQUENCE [LARGE SCALE GENOMIC DNA]</scope>
</reference>
<accession>A0AAV4I6R6</accession>
<proteinExistence type="predicted"/>